<feature type="domain" description="NIDO" evidence="2">
    <location>
        <begin position="550"/>
        <end position="605"/>
    </location>
</feature>
<dbReference type="GO" id="GO:0008234">
    <property type="term" value="F:cysteine-type peptidase activity"/>
    <property type="evidence" value="ECO:0007669"/>
    <property type="project" value="InterPro"/>
</dbReference>
<reference evidence="3 4" key="1">
    <citation type="journal article" date="2019" name="Environ. Microbiol.">
        <title>Genomics insights into ecotype formation of ammonia-oxidizing archaea in the deep ocean.</title>
        <authorList>
            <person name="Wang Y."/>
            <person name="Huang J.M."/>
            <person name="Cui G.J."/>
            <person name="Nunoura T."/>
            <person name="Takaki Y."/>
            <person name="Li W.L."/>
            <person name="Li J."/>
            <person name="Gao Z.M."/>
            <person name="Takai K."/>
            <person name="Zhang A.Q."/>
            <person name="Stepanauskas R."/>
        </authorList>
    </citation>
    <scope>NUCLEOTIDE SEQUENCE [LARGE SCALE GENOMIC DNA]</scope>
    <source>
        <strain evidence="3 4">L15b</strain>
    </source>
</reference>
<dbReference type="Pfam" id="PF01364">
    <property type="entry name" value="Peptidase_C25"/>
    <property type="match status" value="1"/>
</dbReference>
<dbReference type="Gene3D" id="2.60.40.10">
    <property type="entry name" value="Immunoglobulins"/>
    <property type="match status" value="1"/>
</dbReference>
<dbReference type="InterPro" id="IPR029030">
    <property type="entry name" value="Caspase-like_dom_sf"/>
</dbReference>
<accession>A0A7K4MR34</accession>
<feature type="non-terminal residue" evidence="3">
    <location>
        <position position="724"/>
    </location>
</feature>
<dbReference type="GO" id="GO:0006508">
    <property type="term" value="P:proteolysis"/>
    <property type="evidence" value="ECO:0007669"/>
    <property type="project" value="InterPro"/>
</dbReference>
<dbReference type="InterPro" id="IPR013783">
    <property type="entry name" value="Ig-like_fold"/>
</dbReference>
<sequence length="724" mass="79390">MNRVQTDYDGSGTQTFMEQQFNDGILYYNYRGWYVGYGSYPTDAINNGYDTPFVTTITCGTGDYDGTSPSEDFVRLGSVNNPKGAVGAIGMATTGTHTAYNNIVDMGIYDGIFSKKLWYAGAASAAGDLAIVATYTTLGASSGANAAEAFSKWSNLIGDPALHLWTATPTNFNFFHPTTISLGTTMYEFNIIDENGTAVEGARVTLLMGNDIIFTTALTDENGQVTLSWDEVVAGTISLTVIKRNYRPFEDTIEISTAAGSAVAVRPEEIYVNSGEEIDLSINLHNYGRDTANDVKVELNSTSEHITIINDIINIGNIEPSHDASFSSQVYIHGTAFHMEEMDLILTITDANDHMWINSVPLNVMGPYLVVSDYSGDIFPGSNTNMVLNMVNQGSKKVDDYMLKILPFENIVSIQSSSATINELFVDQNIYLDDFELSFSEDIINGTVLPLELILTSSDGYTRSHIVNVTIGEVRETDPLGPDAYGYYIYDSGDTDYDEAPVYDWIEIAEGLGSQVSITDAGNGNSGYTSSTDDRTLPFTFTFYGVEYTKIQINTNGWISFGNFEMNAFRNYPIPGAGGPSPMIAAFWDDLRTGSGGYVYYYESPDFVVIQWDDMRICGILGGGWYPDQCTSSIRNTFQMILYPSNEIKIQYQDFNNESDGYYSGTPSHGCYSTIGIENHLGDIGLQYTFNDTYPEAAATLQDGSALFITNSTGSDFIQGDLND</sequence>
<dbReference type="Pfam" id="PF06119">
    <property type="entry name" value="NIDO"/>
    <property type="match status" value="1"/>
</dbReference>
<dbReference type="InterPro" id="IPR001769">
    <property type="entry name" value="Gingipain"/>
</dbReference>
<evidence type="ECO:0008006" key="5">
    <source>
        <dbReference type="Google" id="ProtNLM"/>
    </source>
</evidence>
<gene>
    <name evidence="3" type="ORF">HX837_06430</name>
</gene>
<feature type="domain" description="Gingipain" evidence="1">
    <location>
        <begin position="14"/>
        <end position="164"/>
    </location>
</feature>
<dbReference type="InterPro" id="IPR003886">
    <property type="entry name" value="NIDO_dom"/>
</dbReference>
<name>A0A7K4MR34_9ARCH</name>
<evidence type="ECO:0000313" key="4">
    <source>
        <dbReference type="Proteomes" id="UP000523105"/>
    </source>
</evidence>
<proteinExistence type="predicted"/>
<organism evidence="3 4">
    <name type="scientific">Marine Group I thaumarchaeote</name>
    <dbReference type="NCBI Taxonomy" id="2511932"/>
    <lineage>
        <taxon>Archaea</taxon>
        <taxon>Nitrososphaerota</taxon>
        <taxon>Marine Group I</taxon>
    </lineage>
</organism>
<dbReference type="Gene3D" id="3.40.50.1460">
    <property type="match status" value="1"/>
</dbReference>
<evidence type="ECO:0000259" key="1">
    <source>
        <dbReference type="Pfam" id="PF01364"/>
    </source>
</evidence>
<protein>
    <recommendedName>
        <fullName evidence="5">Gingipain domain-containing protein</fullName>
    </recommendedName>
</protein>
<evidence type="ECO:0000313" key="3">
    <source>
        <dbReference type="EMBL" id="NWJ43819.1"/>
    </source>
</evidence>
<dbReference type="Proteomes" id="UP000523105">
    <property type="component" value="Unassembled WGS sequence"/>
</dbReference>
<dbReference type="SUPFAM" id="SSF52129">
    <property type="entry name" value="Caspase-like"/>
    <property type="match status" value="1"/>
</dbReference>
<dbReference type="EMBL" id="JACASV010000059">
    <property type="protein sequence ID" value="NWJ43819.1"/>
    <property type="molecule type" value="Genomic_DNA"/>
</dbReference>
<dbReference type="SUPFAM" id="SSF49478">
    <property type="entry name" value="Cna protein B-type domain"/>
    <property type="match status" value="1"/>
</dbReference>
<dbReference type="GO" id="GO:0007160">
    <property type="term" value="P:cell-matrix adhesion"/>
    <property type="evidence" value="ECO:0007669"/>
    <property type="project" value="InterPro"/>
</dbReference>
<evidence type="ECO:0000259" key="2">
    <source>
        <dbReference type="Pfam" id="PF06119"/>
    </source>
</evidence>
<comment type="caution">
    <text evidence="3">The sequence shown here is derived from an EMBL/GenBank/DDBJ whole genome shotgun (WGS) entry which is preliminary data.</text>
</comment>
<dbReference type="AlphaFoldDB" id="A0A7K4MR34"/>